<dbReference type="GO" id="GO:0006352">
    <property type="term" value="P:DNA-templated transcription initiation"/>
    <property type="evidence" value="ECO:0007669"/>
    <property type="project" value="InterPro"/>
</dbReference>
<evidence type="ECO:0000256" key="3">
    <source>
        <dbReference type="ARBA" id="ARBA00023082"/>
    </source>
</evidence>
<dbReference type="Pfam" id="PF13490">
    <property type="entry name" value="zf-HC2"/>
    <property type="match status" value="1"/>
</dbReference>
<dbReference type="InterPro" id="IPR027383">
    <property type="entry name" value="Znf_put"/>
</dbReference>
<dbReference type="Gene3D" id="1.10.10.10">
    <property type="entry name" value="Winged helix-like DNA-binding domain superfamily/Winged helix DNA-binding domain"/>
    <property type="match status" value="1"/>
</dbReference>
<dbReference type="Gene3D" id="1.10.1740.10">
    <property type="match status" value="1"/>
</dbReference>
<dbReference type="InterPro" id="IPR039425">
    <property type="entry name" value="RNA_pol_sigma-70-like"/>
</dbReference>
<dbReference type="NCBIfam" id="TIGR02937">
    <property type="entry name" value="sigma70-ECF"/>
    <property type="match status" value="1"/>
</dbReference>
<keyword evidence="4" id="KW-0238">DNA-binding</keyword>
<evidence type="ECO:0000313" key="8">
    <source>
        <dbReference type="Proteomes" id="UP000541033"/>
    </source>
</evidence>
<keyword evidence="2" id="KW-0805">Transcription regulation</keyword>
<evidence type="ECO:0000259" key="6">
    <source>
        <dbReference type="Pfam" id="PF13490"/>
    </source>
</evidence>
<feature type="domain" description="Putative zinc-finger" evidence="6">
    <location>
        <begin position="175"/>
        <end position="208"/>
    </location>
</feature>
<dbReference type="SUPFAM" id="SSF88946">
    <property type="entry name" value="Sigma2 domain of RNA polymerase sigma factors"/>
    <property type="match status" value="1"/>
</dbReference>
<keyword evidence="5" id="KW-0804">Transcription</keyword>
<reference evidence="7 8" key="1">
    <citation type="submission" date="2020-02" db="EMBL/GenBank/DDBJ databases">
        <title>Sequencing the genomes of 1000 actinobacteria strains.</title>
        <authorList>
            <person name="Klenk H.-P."/>
        </authorList>
    </citation>
    <scope>NUCLEOTIDE SEQUENCE [LARGE SCALE GENOMIC DNA]</scope>
    <source>
        <strain evidence="7 8">DSM 27960</strain>
    </source>
</reference>
<dbReference type="PANTHER" id="PTHR43133">
    <property type="entry name" value="RNA POLYMERASE ECF-TYPE SIGMA FACTO"/>
    <property type="match status" value="1"/>
</dbReference>
<dbReference type="InterPro" id="IPR013324">
    <property type="entry name" value="RNA_pol_sigma_r3/r4-like"/>
</dbReference>
<evidence type="ECO:0000256" key="4">
    <source>
        <dbReference type="ARBA" id="ARBA00023125"/>
    </source>
</evidence>
<keyword evidence="8" id="KW-1185">Reference proteome</keyword>
<evidence type="ECO:0000256" key="5">
    <source>
        <dbReference type="ARBA" id="ARBA00023163"/>
    </source>
</evidence>
<dbReference type="SUPFAM" id="SSF88659">
    <property type="entry name" value="Sigma3 and sigma4 domains of RNA polymerase sigma factors"/>
    <property type="match status" value="1"/>
</dbReference>
<organism evidence="7 8">
    <name type="scientific">Lysinibacter cavernae</name>
    <dbReference type="NCBI Taxonomy" id="1640652"/>
    <lineage>
        <taxon>Bacteria</taxon>
        <taxon>Bacillati</taxon>
        <taxon>Actinomycetota</taxon>
        <taxon>Actinomycetes</taxon>
        <taxon>Micrococcales</taxon>
        <taxon>Microbacteriaceae</taxon>
        <taxon>Lysinibacter</taxon>
    </lineage>
</organism>
<accession>A0A7X5R1K7</accession>
<evidence type="ECO:0000256" key="2">
    <source>
        <dbReference type="ARBA" id="ARBA00023015"/>
    </source>
</evidence>
<dbReference type="InterPro" id="IPR036388">
    <property type="entry name" value="WH-like_DNA-bd_sf"/>
</dbReference>
<sequence length="550" mass="59411">MRDGDTQAFSELWARHEAFARRLAAAQTTSFEADDLVSESFTRIYKRMLDGGGPHDNFRPYLYVTVRNLVAEWGRALREFTPRDDQWFAVQESTAFIPDDFAENQLVAEAFASLPERWQKALFHTEIEGLAPSELGTMFGMSSNAAHQLTFRARDGLRAAWVQAHIPLRTEGSECRWATERMGSYERDRLSHRERVRLEKHVVDCSDCLALVALAEEVGSRLRVVLLPLIGAGGLVASLWQSTPARASAVRRSNDALTQPQSGSTGWKSVCAGAGTAVLTFLLVLLPQAAPVGESEIGSVGLLSESEDGDETLFSPLPRGQGVLGFDAVAIVKPTAPFISQRLGQHDQGIAVPGGSLGSDPAAGAPQLLVQGPPQPTHTMPPNMPMSDDLLEQIPTYVMAFGGFTWPEPDTNTEDFVETLPMSLSNTSVWPAQGPLTIAIPDELNGYWTVSAVRIDGVSLPASLIVQSNGSTLFTISDPPDGGAATQLSIDLTYDRTSWPLGYVTQPDLSSKQIDRPNSAIVVTVLGSDGVSDASISIRLPGFESLMPPP</sequence>
<gene>
    <name evidence="7" type="ORF">FHX76_001630</name>
</gene>
<dbReference type="EMBL" id="JAAMOX010000001">
    <property type="protein sequence ID" value="NIH53762.1"/>
    <property type="molecule type" value="Genomic_DNA"/>
</dbReference>
<keyword evidence="3" id="KW-0731">Sigma factor</keyword>
<dbReference type="InterPro" id="IPR014284">
    <property type="entry name" value="RNA_pol_sigma-70_dom"/>
</dbReference>
<comment type="similarity">
    <text evidence="1">Belongs to the sigma-70 factor family. ECF subfamily.</text>
</comment>
<proteinExistence type="inferred from homology"/>
<protein>
    <submittedName>
        <fullName evidence="7">RNA polymerase sigma factor (Sigma-70 family)</fullName>
    </submittedName>
</protein>
<dbReference type="InterPro" id="IPR013325">
    <property type="entry name" value="RNA_pol_sigma_r2"/>
</dbReference>
<dbReference type="RefSeq" id="WP_167149640.1">
    <property type="nucleotide sequence ID" value="NZ_JAAMOX010000001.1"/>
</dbReference>
<comment type="caution">
    <text evidence="7">The sequence shown here is derived from an EMBL/GenBank/DDBJ whole genome shotgun (WGS) entry which is preliminary data.</text>
</comment>
<evidence type="ECO:0000256" key="1">
    <source>
        <dbReference type="ARBA" id="ARBA00010641"/>
    </source>
</evidence>
<dbReference type="Proteomes" id="UP000541033">
    <property type="component" value="Unassembled WGS sequence"/>
</dbReference>
<name>A0A7X5R1K7_9MICO</name>
<dbReference type="PANTHER" id="PTHR43133:SF8">
    <property type="entry name" value="RNA POLYMERASE SIGMA FACTOR HI_1459-RELATED"/>
    <property type="match status" value="1"/>
</dbReference>
<dbReference type="AlphaFoldDB" id="A0A7X5R1K7"/>
<dbReference type="GO" id="GO:0016987">
    <property type="term" value="F:sigma factor activity"/>
    <property type="evidence" value="ECO:0007669"/>
    <property type="project" value="UniProtKB-KW"/>
</dbReference>
<evidence type="ECO:0000313" key="7">
    <source>
        <dbReference type="EMBL" id="NIH53762.1"/>
    </source>
</evidence>
<dbReference type="GO" id="GO:0003677">
    <property type="term" value="F:DNA binding"/>
    <property type="evidence" value="ECO:0007669"/>
    <property type="project" value="UniProtKB-KW"/>
</dbReference>